<dbReference type="Proteomes" id="UP001058974">
    <property type="component" value="Chromosome 7"/>
</dbReference>
<evidence type="ECO:0000313" key="3">
    <source>
        <dbReference type="Proteomes" id="UP001058974"/>
    </source>
</evidence>
<sequence>QKPNASRIALDKGVDAKCKTKIKQDEDVKVMSSMTDNVVVKTVVPPVVENLKPQILTRSRSSRRSRDLELDLNPEDLLIPPQSYTSLLLEDIQNFHQKNTPPPPSVSLPACVARACSILEAVANLNSDTSSSLSGVEDRRSPSGYQSSRNRYNVPLGTSNSYGKRAADTKDPIVESELIVYDEMVEPSLHKFETMNMGSPNMEKQESSRSSSLSVSSVAGRVNVDGAKKKVNSKTRV</sequence>
<feature type="compositionally biased region" description="Polar residues" evidence="1">
    <location>
        <begin position="143"/>
        <end position="162"/>
    </location>
</feature>
<feature type="compositionally biased region" description="Low complexity" evidence="1">
    <location>
        <begin position="208"/>
        <end position="218"/>
    </location>
</feature>
<accession>A0A9D4ZZ66</accession>
<dbReference type="EMBL" id="JAMSHJ010000007">
    <property type="protein sequence ID" value="KAI5391327.1"/>
    <property type="molecule type" value="Genomic_DNA"/>
</dbReference>
<gene>
    <name evidence="2" type="ORF">KIW84_076242</name>
</gene>
<proteinExistence type="predicted"/>
<dbReference type="PANTHER" id="PTHR34367">
    <property type="entry name" value="OS02G0734667 PROTEIN"/>
    <property type="match status" value="1"/>
</dbReference>
<protein>
    <submittedName>
        <fullName evidence="2">Uncharacterized protein</fullName>
    </submittedName>
</protein>
<dbReference type="PANTHER" id="PTHR34367:SF1">
    <property type="entry name" value="OS04G0528600 PROTEIN"/>
    <property type="match status" value="1"/>
</dbReference>
<comment type="caution">
    <text evidence="2">The sequence shown here is derived from an EMBL/GenBank/DDBJ whole genome shotgun (WGS) entry which is preliminary data.</text>
</comment>
<feature type="region of interest" description="Disordered" evidence="1">
    <location>
        <begin position="194"/>
        <end position="237"/>
    </location>
</feature>
<dbReference type="InterPro" id="IPR040412">
    <property type="entry name" value="At1g65710-like"/>
</dbReference>
<evidence type="ECO:0000313" key="2">
    <source>
        <dbReference type="EMBL" id="KAI5391327.1"/>
    </source>
</evidence>
<feature type="region of interest" description="Disordered" evidence="1">
    <location>
        <begin position="128"/>
        <end position="168"/>
    </location>
</feature>
<dbReference type="AlphaFoldDB" id="A0A9D4ZZ66"/>
<organism evidence="2 3">
    <name type="scientific">Pisum sativum</name>
    <name type="common">Garden pea</name>
    <name type="synonym">Lathyrus oleraceus</name>
    <dbReference type="NCBI Taxonomy" id="3888"/>
    <lineage>
        <taxon>Eukaryota</taxon>
        <taxon>Viridiplantae</taxon>
        <taxon>Streptophyta</taxon>
        <taxon>Embryophyta</taxon>
        <taxon>Tracheophyta</taxon>
        <taxon>Spermatophyta</taxon>
        <taxon>Magnoliopsida</taxon>
        <taxon>eudicotyledons</taxon>
        <taxon>Gunneridae</taxon>
        <taxon>Pentapetalae</taxon>
        <taxon>rosids</taxon>
        <taxon>fabids</taxon>
        <taxon>Fabales</taxon>
        <taxon>Fabaceae</taxon>
        <taxon>Papilionoideae</taxon>
        <taxon>50 kb inversion clade</taxon>
        <taxon>NPAAA clade</taxon>
        <taxon>Hologalegina</taxon>
        <taxon>IRL clade</taxon>
        <taxon>Fabeae</taxon>
        <taxon>Lathyrus</taxon>
    </lineage>
</organism>
<feature type="non-terminal residue" evidence="2">
    <location>
        <position position="1"/>
    </location>
</feature>
<keyword evidence="3" id="KW-1185">Reference proteome</keyword>
<dbReference type="Gramene" id="Psat07G0624200-T3">
    <property type="protein sequence ID" value="KAI5391327.1"/>
    <property type="gene ID" value="KIW84_076242"/>
</dbReference>
<name>A0A9D4ZZ66_PEA</name>
<reference evidence="2 3" key="1">
    <citation type="journal article" date="2022" name="Nat. Genet.">
        <title>Improved pea reference genome and pan-genome highlight genomic features and evolutionary characteristics.</title>
        <authorList>
            <person name="Yang T."/>
            <person name="Liu R."/>
            <person name="Luo Y."/>
            <person name="Hu S."/>
            <person name="Wang D."/>
            <person name="Wang C."/>
            <person name="Pandey M.K."/>
            <person name="Ge S."/>
            <person name="Xu Q."/>
            <person name="Li N."/>
            <person name="Li G."/>
            <person name="Huang Y."/>
            <person name="Saxena R.K."/>
            <person name="Ji Y."/>
            <person name="Li M."/>
            <person name="Yan X."/>
            <person name="He Y."/>
            <person name="Liu Y."/>
            <person name="Wang X."/>
            <person name="Xiang C."/>
            <person name="Varshney R.K."/>
            <person name="Ding H."/>
            <person name="Gao S."/>
            <person name="Zong X."/>
        </authorList>
    </citation>
    <scope>NUCLEOTIDE SEQUENCE [LARGE SCALE GENOMIC DNA]</scope>
    <source>
        <strain evidence="2 3">cv. Zhongwan 6</strain>
    </source>
</reference>
<evidence type="ECO:0000256" key="1">
    <source>
        <dbReference type="SAM" id="MobiDB-lite"/>
    </source>
</evidence>